<dbReference type="AlphaFoldDB" id="A0A840L9N3"/>
<keyword evidence="3" id="KW-1185">Reference proteome</keyword>
<protein>
    <submittedName>
        <fullName evidence="2">Excisionase family DNA binding protein</fullName>
    </submittedName>
</protein>
<sequence>MNAPSIQSNHDKSSQPLHALQLQDALLRMQTVTQATGLSAATIYRKVAAGELPVVKMGKRCTRFRASDVRAFIQAQGV</sequence>
<dbReference type="NCBIfam" id="TIGR01764">
    <property type="entry name" value="excise"/>
    <property type="match status" value="1"/>
</dbReference>
<gene>
    <name evidence="2" type="ORF">HNP55_001901</name>
</gene>
<organism evidence="2 3">
    <name type="scientific">Roseateles oligotrophus</name>
    <dbReference type="NCBI Taxonomy" id="1769250"/>
    <lineage>
        <taxon>Bacteria</taxon>
        <taxon>Pseudomonadati</taxon>
        <taxon>Pseudomonadota</taxon>
        <taxon>Betaproteobacteria</taxon>
        <taxon>Burkholderiales</taxon>
        <taxon>Sphaerotilaceae</taxon>
        <taxon>Roseateles</taxon>
    </lineage>
</organism>
<dbReference type="Pfam" id="PF12728">
    <property type="entry name" value="HTH_17"/>
    <property type="match status" value="1"/>
</dbReference>
<evidence type="ECO:0000313" key="2">
    <source>
        <dbReference type="EMBL" id="MBB4843382.1"/>
    </source>
</evidence>
<dbReference type="Gene3D" id="1.10.238.160">
    <property type="match status" value="1"/>
</dbReference>
<dbReference type="RefSeq" id="WP_246448301.1">
    <property type="nucleotide sequence ID" value="NZ_JACHLP010000003.1"/>
</dbReference>
<dbReference type="SUPFAM" id="SSF46955">
    <property type="entry name" value="Putative DNA-binding domain"/>
    <property type="match status" value="1"/>
</dbReference>
<dbReference type="Proteomes" id="UP000562027">
    <property type="component" value="Unassembled WGS sequence"/>
</dbReference>
<dbReference type="GO" id="GO:0003677">
    <property type="term" value="F:DNA binding"/>
    <property type="evidence" value="ECO:0007669"/>
    <property type="project" value="InterPro"/>
</dbReference>
<feature type="domain" description="Helix-turn-helix" evidence="1">
    <location>
        <begin position="30"/>
        <end position="76"/>
    </location>
</feature>
<evidence type="ECO:0000313" key="3">
    <source>
        <dbReference type="Proteomes" id="UP000562027"/>
    </source>
</evidence>
<accession>A0A840L9N3</accession>
<dbReference type="InterPro" id="IPR041657">
    <property type="entry name" value="HTH_17"/>
</dbReference>
<name>A0A840L9N3_9BURK</name>
<comment type="caution">
    <text evidence="2">The sequence shown here is derived from an EMBL/GenBank/DDBJ whole genome shotgun (WGS) entry which is preliminary data.</text>
</comment>
<dbReference type="InterPro" id="IPR010093">
    <property type="entry name" value="SinI_DNA-bd"/>
</dbReference>
<proteinExistence type="predicted"/>
<dbReference type="InterPro" id="IPR009061">
    <property type="entry name" value="DNA-bd_dom_put_sf"/>
</dbReference>
<dbReference type="EMBL" id="JACHLP010000003">
    <property type="protein sequence ID" value="MBB4843382.1"/>
    <property type="molecule type" value="Genomic_DNA"/>
</dbReference>
<evidence type="ECO:0000259" key="1">
    <source>
        <dbReference type="Pfam" id="PF12728"/>
    </source>
</evidence>
<reference evidence="2 3" key="1">
    <citation type="submission" date="2020-08" db="EMBL/GenBank/DDBJ databases">
        <title>Functional genomics of gut bacteria from endangered species of beetles.</title>
        <authorList>
            <person name="Carlos-Shanley C."/>
        </authorList>
    </citation>
    <scope>NUCLEOTIDE SEQUENCE [LARGE SCALE GENOMIC DNA]</scope>
    <source>
        <strain evidence="2 3">S00239</strain>
    </source>
</reference>